<feature type="compositionally biased region" description="Low complexity" evidence="1">
    <location>
        <begin position="742"/>
        <end position="759"/>
    </location>
</feature>
<evidence type="ECO:0000313" key="4">
    <source>
        <dbReference type="EMBL" id="PWR73388.1"/>
    </source>
</evidence>
<keyword evidence="5" id="KW-1185">Reference proteome</keyword>
<feature type="region of interest" description="Disordered" evidence="1">
    <location>
        <begin position="1086"/>
        <end position="1105"/>
    </location>
</feature>
<dbReference type="InterPro" id="IPR000601">
    <property type="entry name" value="PKD_dom"/>
</dbReference>
<gene>
    <name evidence="4" type="ORF">DLD82_09035</name>
</gene>
<evidence type="ECO:0000256" key="1">
    <source>
        <dbReference type="SAM" id="MobiDB-lite"/>
    </source>
</evidence>
<dbReference type="PANTHER" id="PTHR36842:SF1">
    <property type="entry name" value="PROTEIN TOLB"/>
    <property type="match status" value="1"/>
</dbReference>
<feature type="domain" description="PKD" evidence="3">
    <location>
        <begin position="712"/>
        <end position="789"/>
    </location>
</feature>
<comment type="caution">
    <text evidence="4">The sequence shown here is derived from an EMBL/GenBank/DDBJ whole genome shotgun (WGS) entry which is preliminary data.</text>
</comment>
<keyword evidence="2" id="KW-0812">Transmembrane</keyword>
<sequence>MSTRNKIPQTWYDGLIIVMVLLGILWFAVPVHASGSGYSTFFSGPMVAVSDDALHTWTGIGAAPESGNALAEWQIQTDKDSYAPGDTIQVTLDMHLSGSYGESGSEKVKINEPTQITVYLDTSGLTVPLTFSLIDSFELEGIGDDNLVPNQVDNTITRILSFNVPEDVKAGTYSLYAYFENYKTNNLDISISGEEPPVTPEITKTPTSPPTPKPTVKPASTPSGSHAPPMGSTQVELSITGPYDSESGKKFYIRPGEILTQTYSAKNTGSSETGNFVLKFYLGVNKDKYLGEIQISSLSPSQSKSGPASFTIPSDTPDGEYSSYLEAVKDGKVIGACRSWLPLWVQKSSGDKPDLIPMVLTISKPAVSGQPLTLTCTVKNQGSIASGPCQIAFYLSREKIVPSGTPVFATGSLGSLSVGNTLQVSGTASAPESAYSEYYYPVAKVDSSNQIAETAENNNLIVGEGFDIQPGGGVNLIPLITSATVSGDKKTLSIAYSVRNSGQVSSSGGTLTFSLISADSGVQSATFDPIPLPSILASGVHSATVKYTPLVETGDYYVRGTIELSSDINQGDNTYTTQKTIHIEGSGSLPEFSTLLSKAPSSAKAGDTISLQNIVYNTGSADANGVYVGVYLSMDSQISNSDTLIGSHQYDNIFHEYYAYKTLSVTIPVGTQSGTWYLGAIVDPDNAIPEKDEGNNRSDPISIQILGSSEKPVAGFDATPVSGIAPLTVSFTDTSTGDPSSWSWDFGDGSSGSSAKSPSHTFQKEGSYIVTLTVSNDAGSNKVSHIIIVNKADETEKPEALAGVSQKDTPDPFTFRFADYSYNPGGTRVWDFGDGTSSTEAFTTHTYTKPGTYKIILTVKNTAGSDTDQKWARVTDTSLPVVPTADFTFSPSSGPVPLTVRFTDKSLGDPTAWTWEFGDKTTSEEKNPVHIFTGENSPLSISVKLTVSNNQGSNFKIIEDAIQIRAAKEVDYIVSIDGQNEIISGTEYKFPTTVSTTGDGFAHQVDVRYYLSEDAVYQIDKDTFLAHMHGFGADPGTSMTKTASFSIAESVTPGSYYLIAYVNQGKEAVESDYSNNVGVLPVTMRASSQAAPPPPSPTKTTTPEPVQVSNEVSGNYIAIHDGVASGVNPSAIRDINTIRFTIAPDNSVTGTNEWVFESETGSANGYGTYSGSYTPGTGGLEMKCTDGRNTHSDGTTYTLDSITVEATRSGEGFIGTVTPRLGDYFETYDFKAFRA</sequence>
<dbReference type="SUPFAM" id="SSF49299">
    <property type="entry name" value="PKD domain"/>
    <property type="match status" value="3"/>
</dbReference>
<dbReference type="InterPro" id="IPR011635">
    <property type="entry name" value="CARDB"/>
</dbReference>
<proteinExistence type="predicted"/>
<dbReference type="EMBL" id="QGMZ01000018">
    <property type="protein sequence ID" value="PWR73388.1"/>
    <property type="molecule type" value="Genomic_DNA"/>
</dbReference>
<evidence type="ECO:0000313" key="5">
    <source>
        <dbReference type="Proteomes" id="UP000245934"/>
    </source>
</evidence>
<feature type="domain" description="PKD" evidence="3">
    <location>
        <begin position="821"/>
        <end position="865"/>
    </location>
</feature>
<dbReference type="Pfam" id="PF07705">
    <property type="entry name" value="CARDB"/>
    <property type="match status" value="3"/>
</dbReference>
<dbReference type="Proteomes" id="UP000245934">
    <property type="component" value="Unassembled WGS sequence"/>
</dbReference>
<name>A0A2V2NA80_9EURY</name>
<dbReference type="GeneID" id="97608913"/>
<evidence type="ECO:0000259" key="3">
    <source>
        <dbReference type="PROSITE" id="PS50093"/>
    </source>
</evidence>
<dbReference type="PANTHER" id="PTHR36842">
    <property type="entry name" value="PROTEIN TOLB HOMOLOG"/>
    <property type="match status" value="1"/>
</dbReference>
<protein>
    <recommendedName>
        <fullName evidence="3">PKD domain-containing protein</fullName>
    </recommendedName>
</protein>
<organism evidence="4 5">
    <name type="scientific">Methanospirillum stamsii</name>
    <dbReference type="NCBI Taxonomy" id="1277351"/>
    <lineage>
        <taxon>Archaea</taxon>
        <taxon>Methanobacteriati</taxon>
        <taxon>Methanobacteriota</taxon>
        <taxon>Stenosarchaea group</taxon>
        <taxon>Methanomicrobia</taxon>
        <taxon>Methanomicrobiales</taxon>
        <taxon>Methanospirillaceae</taxon>
        <taxon>Methanospirillum</taxon>
    </lineage>
</organism>
<feature type="region of interest" description="Disordered" evidence="1">
    <location>
        <begin position="192"/>
        <end position="233"/>
    </location>
</feature>
<dbReference type="FunFam" id="2.60.40.10:FF:000270">
    <property type="entry name" value="Cell surface protein"/>
    <property type="match status" value="2"/>
</dbReference>
<dbReference type="RefSeq" id="WP_109940799.1">
    <property type="nucleotide sequence ID" value="NZ_CP176366.1"/>
</dbReference>
<evidence type="ECO:0000256" key="2">
    <source>
        <dbReference type="SAM" id="Phobius"/>
    </source>
</evidence>
<dbReference type="OrthoDB" id="103676at2157"/>
<dbReference type="Gene3D" id="2.60.40.10">
    <property type="entry name" value="Immunoglobulins"/>
    <property type="match status" value="7"/>
</dbReference>
<dbReference type="InterPro" id="IPR035986">
    <property type="entry name" value="PKD_dom_sf"/>
</dbReference>
<dbReference type="InterPro" id="IPR013783">
    <property type="entry name" value="Ig-like_fold"/>
</dbReference>
<keyword evidence="2" id="KW-1133">Transmembrane helix</keyword>
<feature type="transmembrane region" description="Helical" evidence="2">
    <location>
        <begin position="12"/>
        <end position="29"/>
    </location>
</feature>
<dbReference type="SMART" id="SM00089">
    <property type="entry name" value="PKD"/>
    <property type="match status" value="3"/>
</dbReference>
<feature type="domain" description="PKD" evidence="3">
    <location>
        <begin position="883"/>
        <end position="933"/>
    </location>
</feature>
<feature type="region of interest" description="Disordered" evidence="1">
    <location>
        <begin position="742"/>
        <end position="761"/>
    </location>
</feature>
<dbReference type="InterPro" id="IPR022409">
    <property type="entry name" value="PKD/Chitinase_dom"/>
</dbReference>
<dbReference type="PROSITE" id="PS50093">
    <property type="entry name" value="PKD"/>
    <property type="match status" value="3"/>
</dbReference>
<keyword evidence="2" id="KW-0472">Membrane</keyword>
<dbReference type="CDD" id="cd00146">
    <property type="entry name" value="PKD"/>
    <property type="match status" value="3"/>
</dbReference>
<accession>A0A2V2NA80</accession>
<reference evidence="4 5" key="1">
    <citation type="submission" date="2018-05" db="EMBL/GenBank/DDBJ databases">
        <title>Draft genome of Methanospirillum stamsii Pt1.</title>
        <authorList>
            <person name="Dueholm M.S."/>
            <person name="Nielsen P.H."/>
            <person name="Bakmann L.F."/>
            <person name="Otzen D.E."/>
        </authorList>
    </citation>
    <scope>NUCLEOTIDE SEQUENCE [LARGE SCALE GENOMIC DNA]</scope>
    <source>
        <strain evidence="4 5">Pt1</strain>
    </source>
</reference>
<dbReference type="AlphaFoldDB" id="A0A2V2NA80"/>
<dbReference type="Pfam" id="PF18911">
    <property type="entry name" value="PKD_4"/>
    <property type="match status" value="3"/>
</dbReference>